<keyword evidence="1" id="KW-1133">Transmembrane helix</keyword>
<dbReference type="OrthoDB" id="9873820at2"/>
<reference evidence="2 3" key="1">
    <citation type="submission" date="2018-10" db="EMBL/GenBank/DDBJ databases">
        <title>Genomic Encyclopedia of Type Strains, Phase IV (KMG-IV): sequencing the most valuable type-strain genomes for metagenomic binning, comparative biology and taxonomic classification.</title>
        <authorList>
            <person name="Goeker M."/>
        </authorList>
    </citation>
    <scope>NUCLEOTIDE SEQUENCE [LARGE SCALE GENOMIC DNA]</scope>
    <source>
        <strain evidence="2 3">DSM 4734</strain>
    </source>
</reference>
<evidence type="ECO:0000313" key="2">
    <source>
        <dbReference type="EMBL" id="RKQ95316.1"/>
    </source>
</evidence>
<evidence type="ECO:0000256" key="1">
    <source>
        <dbReference type="SAM" id="Phobius"/>
    </source>
</evidence>
<evidence type="ECO:0000313" key="3">
    <source>
        <dbReference type="Proteomes" id="UP000273675"/>
    </source>
</evidence>
<protein>
    <submittedName>
        <fullName evidence="2">Uncharacterized protein</fullName>
    </submittedName>
</protein>
<accession>A0A495D1F1</accession>
<proteinExistence type="predicted"/>
<dbReference type="AlphaFoldDB" id="A0A495D1F1"/>
<dbReference type="RefSeq" id="WP_147422720.1">
    <property type="nucleotide sequence ID" value="NZ_RBIM01000007.1"/>
</dbReference>
<feature type="transmembrane region" description="Helical" evidence="1">
    <location>
        <begin position="95"/>
        <end position="119"/>
    </location>
</feature>
<keyword evidence="1" id="KW-0812">Transmembrane</keyword>
<keyword evidence="1" id="KW-0472">Membrane</keyword>
<feature type="transmembrane region" description="Helical" evidence="1">
    <location>
        <begin position="28"/>
        <end position="45"/>
    </location>
</feature>
<name>A0A495D1F1_9PROT</name>
<organism evidence="2 3">
    <name type="scientific">Maricaulis maris</name>
    <dbReference type="NCBI Taxonomy" id="74318"/>
    <lineage>
        <taxon>Bacteria</taxon>
        <taxon>Pseudomonadati</taxon>
        <taxon>Pseudomonadota</taxon>
        <taxon>Alphaproteobacteria</taxon>
        <taxon>Maricaulales</taxon>
        <taxon>Maricaulaceae</taxon>
        <taxon>Maricaulis</taxon>
    </lineage>
</organism>
<comment type="caution">
    <text evidence="2">The sequence shown here is derived from an EMBL/GenBank/DDBJ whole genome shotgun (WGS) entry which is preliminary data.</text>
</comment>
<sequence length="233" mass="26025">MDMIVEGWQAFRASGFGMVVTSTEAQRIYAWIALALVFGASLWFARRQLNLLRSVSAAELDSDLRLPGPVPKKPARIQRRIDWFEARRDEVVHGVWRALGLLLVLGMILPGAVVFMAVWQHDWLLPDYAAPIVIGEGEPVAAVGDVVIFLADQVFRGALADIPEVFRLGLTPVSNNPDNAVISWLVVIYRFAAGMVSGSAIYMLYRVWRGVPRIDRRIADYRERLKQAQLPGA</sequence>
<dbReference type="Proteomes" id="UP000273675">
    <property type="component" value="Unassembled WGS sequence"/>
</dbReference>
<feature type="transmembrane region" description="Helical" evidence="1">
    <location>
        <begin position="181"/>
        <end position="205"/>
    </location>
</feature>
<gene>
    <name evidence="2" type="ORF">C7435_3006</name>
</gene>
<dbReference type="EMBL" id="RBIM01000007">
    <property type="protein sequence ID" value="RKQ95316.1"/>
    <property type="molecule type" value="Genomic_DNA"/>
</dbReference>